<dbReference type="AlphaFoldDB" id="A0A9P6Y0A3"/>
<dbReference type="PANTHER" id="PTHR43394:SF1">
    <property type="entry name" value="ATP-BINDING CASSETTE SUB-FAMILY B MEMBER 10, MITOCHONDRIAL"/>
    <property type="match status" value="1"/>
</dbReference>
<dbReference type="InterPro" id="IPR036640">
    <property type="entry name" value="ABC1_TM_sf"/>
</dbReference>
<dbReference type="GO" id="GO:0016020">
    <property type="term" value="C:membrane"/>
    <property type="evidence" value="ECO:0007669"/>
    <property type="project" value="UniProtKB-SubCell"/>
</dbReference>
<dbReference type="InterPro" id="IPR039421">
    <property type="entry name" value="Type_1_exporter"/>
</dbReference>
<dbReference type="Proteomes" id="UP000740926">
    <property type="component" value="Unassembled WGS sequence"/>
</dbReference>
<gene>
    <name evidence="7" type="ORF">G6F50_015054</name>
</gene>
<organism evidence="7 8">
    <name type="scientific">Rhizopus delemar</name>
    <dbReference type="NCBI Taxonomy" id="936053"/>
    <lineage>
        <taxon>Eukaryota</taxon>
        <taxon>Fungi</taxon>
        <taxon>Fungi incertae sedis</taxon>
        <taxon>Mucoromycota</taxon>
        <taxon>Mucoromycotina</taxon>
        <taxon>Mucoromycetes</taxon>
        <taxon>Mucorales</taxon>
        <taxon>Mucorineae</taxon>
        <taxon>Rhizopodaceae</taxon>
        <taxon>Rhizopus</taxon>
    </lineage>
</organism>
<evidence type="ECO:0000256" key="2">
    <source>
        <dbReference type="ARBA" id="ARBA00022692"/>
    </source>
</evidence>
<dbReference type="InterPro" id="IPR011527">
    <property type="entry name" value="ABC1_TM_dom"/>
</dbReference>
<evidence type="ECO:0000256" key="4">
    <source>
        <dbReference type="ARBA" id="ARBA00023136"/>
    </source>
</evidence>
<proteinExistence type="predicted"/>
<comment type="subcellular location">
    <subcellularLocation>
        <location evidence="1">Membrane</location>
        <topology evidence="1">Multi-pass membrane protein</topology>
    </subcellularLocation>
</comment>
<dbReference type="GO" id="GO:0005524">
    <property type="term" value="F:ATP binding"/>
    <property type="evidence" value="ECO:0007669"/>
    <property type="project" value="InterPro"/>
</dbReference>
<sequence length="166" mass="18122">MLAVMLQMSVKVTVAMLVVVPMIGVIVSYVGKRYRRISRGIQDGMGTMAQTAEQSLAAQQEVKVHGTQQHEMSRYSRLANRMLALNMKVEITRAGASSVVQFLAALALAATGLIALAQWVSWKPWAVRRVPLLWILYAGYLGVGIGLLVGAAHLAGYVVPWWSATR</sequence>
<evidence type="ECO:0000256" key="3">
    <source>
        <dbReference type="ARBA" id="ARBA00022989"/>
    </source>
</evidence>
<accession>A0A9P6Y0A3</accession>
<keyword evidence="3 5" id="KW-1133">Transmembrane helix</keyword>
<evidence type="ECO:0000313" key="7">
    <source>
        <dbReference type="EMBL" id="KAG1536475.1"/>
    </source>
</evidence>
<feature type="domain" description="ABC transmembrane type-1" evidence="6">
    <location>
        <begin position="1"/>
        <end position="121"/>
    </location>
</feature>
<comment type="caution">
    <text evidence="7">The sequence shown here is derived from an EMBL/GenBank/DDBJ whole genome shotgun (WGS) entry which is preliminary data.</text>
</comment>
<dbReference type="Pfam" id="PF00664">
    <property type="entry name" value="ABC_membrane"/>
    <property type="match status" value="1"/>
</dbReference>
<evidence type="ECO:0000259" key="6">
    <source>
        <dbReference type="PROSITE" id="PS50929"/>
    </source>
</evidence>
<dbReference type="PROSITE" id="PS50929">
    <property type="entry name" value="ABC_TM1F"/>
    <property type="match status" value="1"/>
</dbReference>
<keyword evidence="8" id="KW-1185">Reference proteome</keyword>
<evidence type="ECO:0000313" key="8">
    <source>
        <dbReference type="Proteomes" id="UP000740926"/>
    </source>
</evidence>
<feature type="transmembrane region" description="Helical" evidence="5">
    <location>
        <begin position="12"/>
        <end position="31"/>
    </location>
</feature>
<name>A0A9P6Y0A3_9FUNG</name>
<reference evidence="7 8" key="1">
    <citation type="journal article" date="2020" name="Microb. Genom.">
        <title>Genetic diversity of clinical and environmental Mucorales isolates obtained from an investigation of mucormycosis cases among solid organ transplant recipients.</title>
        <authorList>
            <person name="Nguyen M.H."/>
            <person name="Kaul D."/>
            <person name="Muto C."/>
            <person name="Cheng S.J."/>
            <person name="Richter R.A."/>
            <person name="Bruno V.M."/>
            <person name="Liu G."/>
            <person name="Beyhan S."/>
            <person name="Sundermann A.J."/>
            <person name="Mounaud S."/>
            <person name="Pasculle A.W."/>
            <person name="Nierman W.C."/>
            <person name="Driscoll E."/>
            <person name="Cumbie R."/>
            <person name="Clancy C.J."/>
            <person name="Dupont C.L."/>
        </authorList>
    </citation>
    <scope>NUCLEOTIDE SEQUENCE [LARGE SCALE GENOMIC DNA]</scope>
    <source>
        <strain evidence="7 8">GL24</strain>
    </source>
</reference>
<dbReference type="SUPFAM" id="SSF90123">
    <property type="entry name" value="ABC transporter transmembrane region"/>
    <property type="match status" value="1"/>
</dbReference>
<protein>
    <recommendedName>
        <fullName evidence="6">ABC transmembrane type-1 domain-containing protein</fullName>
    </recommendedName>
</protein>
<feature type="transmembrane region" description="Helical" evidence="5">
    <location>
        <begin position="134"/>
        <end position="159"/>
    </location>
</feature>
<evidence type="ECO:0000256" key="5">
    <source>
        <dbReference type="SAM" id="Phobius"/>
    </source>
</evidence>
<dbReference type="PANTHER" id="PTHR43394">
    <property type="entry name" value="ATP-DEPENDENT PERMEASE MDL1, MITOCHONDRIAL"/>
    <property type="match status" value="1"/>
</dbReference>
<dbReference type="EMBL" id="JAANIU010007875">
    <property type="protein sequence ID" value="KAG1536475.1"/>
    <property type="molecule type" value="Genomic_DNA"/>
</dbReference>
<keyword evidence="4 5" id="KW-0472">Membrane</keyword>
<feature type="transmembrane region" description="Helical" evidence="5">
    <location>
        <begin position="102"/>
        <end position="122"/>
    </location>
</feature>
<dbReference type="Gene3D" id="1.20.1560.10">
    <property type="entry name" value="ABC transporter type 1, transmembrane domain"/>
    <property type="match status" value="1"/>
</dbReference>
<dbReference type="GO" id="GO:0015421">
    <property type="term" value="F:ABC-type oligopeptide transporter activity"/>
    <property type="evidence" value="ECO:0007669"/>
    <property type="project" value="TreeGrafter"/>
</dbReference>
<evidence type="ECO:0000256" key="1">
    <source>
        <dbReference type="ARBA" id="ARBA00004141"/>
    </source>
</evidence>
<keyword evidence="2 5" id="KW-0812">Transmembrane</keyword>